<evidence type="ECO:0000313" key="4">
    <source>
        <dbReference type="Proteomes" id="UP000078544"/>
    </source>
</evidence>
<evidence type="ECO:0000256" key="1">
    <source>
        <dbReference type="ARBA" id="ARBA00023242"/>
    </source>
</evidence>
<dbReference type="PROSITE" id="PS50048">
    <property type="entry name" value="ZN2_CY6_FUNGAL_2"/>
    <property type="match status" value="1"/>
</dbReference>
<dbReference type="STRING" id="1081109.A0A167YLP4"/>
<organism evidence="3 4">
    <name type="scientific">Moelleriella libera RCEF 2490</name>
    <dbReference type="NCBI Taxonomy" id="1081109"/>
    <lineage>
        <taxon>Eukaryota</taxon>
        <taxon>Fungi</taxon>
        <taxon>Dikarya</taxon>
        <taxon>Ascomycota</taxon>
        <taxon>Pezizomycotina</taxon>
        <taxon>Sordariomycetes</taxon>
        <taxon>Hypocreomycetidae</taxon>
        <taxon>Hypocreales</taxon>
        <taxon>Clavicipitaceae</taxon>
        <taxon>Moelleriella</taxon>
    </lineage>
</organism>
<dbReference type="GO" id="GO:0000981">
    <property type="term" value="F:DNA-binding transcription factor activity, RNA polymerase II-specific"/>
    <property type="evidence" value="ECO:0007669"/>
    <property type="project" value="InterPro"/>
</dbReference>
<accession>A0A167YLP4</accession>
<dbReference type="CDD" id="cd00067">
    <property type="entry name" value="GAL4"/>
    <property type="match status" value="1"/>
</dbReference>
<reference evidence="3 4" key="1">
    <citation type="journal article" date="2016" name="Genome Biol. Evol.">
        <title>Divergent and convergent evolution of fungal pathogenicity.</title>
        <authorList>
            <person name="Shang Y."/>
            <person name="Xiao G."/>
            <person name="Zheng P."/>
            <person name="Cen K."/>
            <person name="Zhan S."/>
            <person name="Wang C."/>
        </authorList>
    </citation>
    <scope>NUCLEOTIDE SEQUENCE [LARGE SCALE GENOMIC DNA]</scope>
    <source>
        <strain evidence="3 4">RCEF 2490</strain>
    </source>
</reference>
<sequence length="423" mass="46792">MSGARFGRGCEGCRKRKKKCDLAQPSCSRCLRYGIRCVGSGERVFRFKNAIVPQSTLAKQLLGQVTPQGPLVNEATSTAGSFISVLEIADRKFAVNAFGVFLPDVPCRLAASPILDAAAKAFASSVTAAHSRQSTPQALKDYGAALVCMRNNLVANVKYVSEPETLCAVYLLLLSQITESIVDSRVGSRAWHAGVNKTNYFGPLNDYSVVDIRYTNLTVANLTELPALLQEPEKHLLRLRSSYDMMLLESRKLVRATIQLNVACQAGSNVAYSQGYVICEASVCVLHSLMAILRRTLQVFHPEDENLHMHAEDAAQQIIDSAARASSFRPLGTTYLPRTLCLMWATTDDCYMKARLEDTIDNYRDEFRGDSWTQLALMFEQRFADLRRRFQADASFCFRQDTISPGNSAQAHNAPIAQGLIPK</sequence>
<dbReference type="EMBL" id="AZGY01000018">
    <property type="protein sequence ID" value="KZZ91504.1"/>
    <property type="molecule type" value="Genomic_DNA"/>
</dbReference>
<dbReference type="PANTHER" id="PTHR38111:SF11">
    <property type="entry name" value="TRANSCRIPTION FACTOR DOMAIN-CONTAINING PROTEIN-RELATED"/>
    <property type="match status" value="1"/>
</dbReference>
<dbReference type="PANTHER" id="PTHR38111">
    <property type="entry name" value="ZN(2)-C6 FUNGAL-TYPE DOMAIN-CONTAINING PROTEIN-RELATED"/>
    <property type="match status" value="1"/>
</dbReference>
<gene>
    <name evidence="3" type="ORF">AAL_06740</name>
</gene>
<feature type="domain" description="Zn(2)-C6 fungal-type" evidence="2">
    <location>
        <begin position="9"/>
        <end position="38"/>
    </location>
</feature>
<comment type="caution">
    <text evidence="3">The sequence shown here is derived from an EMBL/GenBank/DDBJ whole genome shotgun (WGS) entry which is preliminary data.</text>
</comment>
<dbReference type="Pfam" id="PF00172">
    <property type="entry name" value="Zn_clus"/>
    <property type="match status" value="1"/>
</dbReference>
<dbReference type="GO" id="GO:0008270">
    <property type="term" value="F:zinc ion binding"/>
    <property type="evidence" value="ECO:0007669"/>
    <property type="project" value="InterPro"/>
</dbReference>
<dbReference type="GO" id="GO:0003677">
    <property type="term" value="F:DNA binding"/>
    <property type="evidence" value="ECO:0007669"/>
    <property type="project" value="UniProtKB-KW"/>
</dbReference>
<dbReference type="AlphaFoldDB" id="A0A167YLP4"/>
<keyword evidence="3" id="KW-0238">DNA-binding</keyword>
<protein>
    <submittedName>
        <fullName evidence="3">Zn(2)-C6 fungal-type DNA-binding domain protein</fullName>
    </submittedName>
</protein>
<dbReference type="PROSITE" id="PS00463">
    <property type="entry name" value="ZN2_CY6_FUNGAL_1"/>
    <property type="match status" value="1"/>
</dbReference>
<proteinExistence type="predicted"/>
<dbReference type="Gene3D" id="4.10.240.10">
    <property type="entry name" value="Zn(2)-C6 fungal-type DNA-binding domain"/>
    <property type="match status" value="1"/>
</dbReference>
<dbReference type="SMART" id="SM00066">
    <property type="entry name" value="GAL4"/>
    <property type="match status" value="1"/>
</dbReference>
<dbReference type="InterPro" id="IPR001138">
    <property type="entry name" value="Zn2Cys6_DnaBD"/>
</dbReference>
<dbReference type="OrthoDB" id="4314040at2759"/>
<evidence type="ECO:0000259" key="2">
    <source>
        <dbReference type="PROSITE" id="PS50048"/>
    </source>
</evidence>
<evidence type="ECO:0000313" key="3">
    <source>
        <dbReference type="EMBL" id="KZZ91504.1"/>
    </source>
</evidence>
<dbReference type="SUPFAM" id="SSF57701">
    <property type="entry name" value="Zn2/Cys6 DNA-binding domain"/>
    <property type="match status" value="1"/>
</dbReference>
<dbReference type="Proteomes" id="UP000078544">
    <property type="component" value="Unassembled WGS sequence"/>
</dbReference>
<dbReference type="InterPro" id="IPR036864">
    <property type="entry name" value="Zn2-C6_fun-type_DNA-bd_sf"/>
</dbReference>
<keyword evidence="1" id="KW-0539">Nucleus</keyword>
<dbReference type="InterPro" id="IPR053178">
    <property type="entry name" value="Osmoadaptation_assoc"/>
</dbReference>
<name>A0A167YLP4_9HYPO</name>
<keyword evidence="4" id="KW-1185">Reference proteome</keyword>